<protein>
    <submittedName>
        <fullName evidence="1">Uncharacterized protein</fullName>
    </submittedName>
</protein>
<evidence type="ECO:0000313" key="2">
    <source>
        <dbReference type="Proteomes" id="UP000887013"/>
    </source>
</evidence>
<comment type="caution">
    <text evidence="1">The sequence shown here is derived from an EMBL/GenBank/DDBJ whole genome shotgun (WGS) entry which is preliminary data.</text>
</comment>
<dbReference type="AlphaFoldDB" id="A0A8X6MEV9"/>
<organism evidence="1 2">
    <name type="scientific">Nephila pilipes</name>
    <name type="common">Giant wood spider</name>
    <name type="synonym">Nephila maculata</name>
    <dbReference type="NCBI Taxonomy" id="299642"/>
    <lineage>
        <taxon>Eukaryota</taxon>
        <taxon>Metazoa</taxon>
        <taxon>Ecdysozoa</taxon>
        <taxon>Arthropoda</taxon>
        <taxon>Chelicerata</taxon>
        <taxon>Arachnida</taxon>
        <taxon>Araneae</taxon>
        <taxon>Araneomorphae</taxon>
        <taxon>Entelegynae</taxon>
        <taxon>Araneoidea</taxon>
        <taxon>Nephilidae</taxon>
        <taxon>Nephila</taxon>
    </lineage>
</organism>
<evidence type="ECO:0000313" key="1">
    <source>
        <dbReference type="EMBL" id="GFS49889.1"/>
    </source>
</evidence>
<sequence length="329" mass="37613">MEHIIIKPFTSRGALTEELFELFVKTMWVTSTIALAKWMEYFSKYYEQLTASPFTYIIYVSHACHVVRVCATDCYARFINVCSVVIAAGLYVYCTAGLDFYKLTPRILTVGFENALLYEFLLGGGWKRFRRYLSTGAYIKWHDKCHGVESDMISEGIQLQFAMHVSYAMEQENYNPYYISGRELEKRPDNIKLAQCVLSSFEDSFLREINSPSRQKQSIASREKLGEAYSIFIAIAIFKLKTAKSKNSILSIVDLINRANPQEMETFMEKLFLEVAVIAPCNDLEPVEYKLSVKGLLARDVKGLIEHSKAPVAYLTSLYDTISLQITLI</sequence>
<name>A0A8X6MEV9_NEPPI</name>
<dbReference type="Proteomes" id="UP000887013">
    <property type="component" value="Unassembled WGS sequence"/>
</dbReference>
<proteinExistence type="predicted"/>
<keyword evidence="2" id="KW-1185">Reference proteome</keyword>
<gene>
    <name evidence="1" type="ORF">NPIL_448291</name>
</gene>
<reference evidence="1" key="1">
    <citation type="submission" date="2020-08" db="EMBL/GenBank/DDBJ databases">
        <title>Multicomponent nature underlies the extraordinary mechanical properties of spider dragline silk.</title>
        <authorList>
            <person name="Kono N."/>
            <person name="Nakamura H."/>
            <person name="Mori M."/>
            <person name="Yoshida Y."/>
            <person name="Ohtoshi R."/>
            <person name="Malay A.D."/>
            <person name="Moran D.A.P."/>
            <person name="Tomita M."/>
            <person name="Numata K."/>
            <person name="Arakawa K."/>
        </authorList>
    </citation>
    <scope>NUCLEOTIDE SEQUENCE</scope>
</reference>
<accession>A0A8X6MEV9</accession>
<dbReference type="EMBL" id="BMAW01045415">
    <property type="protein sequence ID" value="GFS49889.1"/>
    <property type="molecule type" value="Genomic_DNA"/>
</dbReference>